<comment type="similarity">
    <text evidence="2 15">Belongs to the peptidase M20A family. DapE subfamily.</text>
</comment>
<comment type="caution">
    <text evidence="17">The sequence shown here is derived from an EMBL/GenBank/DDBJ whole genome shotgun (WGS) entry which is preliminary data.</text>
</comment>
<evidence type="ECO:0000256" key="9">
    <source>
        <dbReference type="ARBA" id="ARBA00022833"/>
    </source>
</evidence>
<dbReference type="SUPFAM" id="SSF53187">
    <property type="entry name" value="Zn-dependent exopeptidases"/>
    <property type="match status" value="1"/>
</dbReference>
<keyword evidence="6 15" id="KW-0028">Amino-acid biosynthesis</keyword>
<keyword evidence="8 15" id="KW-0378">Hydrolase</keyword>
<dbReference type="GO" id="GO:0019877">
    <property type="term" value="P:diaminopimelate biosynthetic process"/>
    <property type="evidence" value="ECO:0007669"/>
    <property type="project" value="UniProtKB-UniRule"/>
</dbReference>
<dbReference type="Proteomes" id="UP000721844">
    <property type="component" value="Unassembled WGS sequence"/>
</dbReference>
<keyword evidence="12 15" id="KW-0170">Cobalt</keyword>
<dbReference type="NCBIfam" id="TIGR01246">
    <property type="entry name" value="dapE_proteo"/>
    <property type="match status" value="1"/>
</dbReference>
<dbReference type="NCBIfam" id="NF009557">
    <property type="entry name" value="PRK13009.1"/>
    <property type="match status" value="1"/>
</dbReference>
<reference evidence="17 18" key="1">
    <citation type="journal article" date="2021" name="Microorganisms">
        <title>Acidisoma silvae sp. nov. and Acidisomacellulosilytica sp. nov., Two Acidophilic Bacteria Isolated from Decaying Wood, Hydrolyzing Cellulose and Producing Poly-3-hydroxybutyrate.</title>
        <authorList>
            <person name="Mieszkin S."/>
            <person name="Pouder E."/>
            <person name="Uroz S."/>
            <person name="Simon-Colin C."/>
            <person name="Alain K."/>
        </authorList>
    </citation>
    <scope>NUCLEOTIDE SEQUENCE [LARGE SCALE GENOMIC DNA]</scope>
    <source>
        <strain evidence="17 18">HW T5.17</strain>
    </source>
</reference>
<keyword evidence="10 15" id="KW-0220">Diaminopimelate biosynthesis</keyword>
<feature type="active site" evidence="15">
    <location>
        <position position="76"/>
    </location>
</feature>
<comment type="pathway">
    <text evidence="1 15">Amino-acid biosynthesis; L-lysine biosynthesis via DAP pathway; LL-2,6-diaminopimelate from (S)-tetrahydrodipicolinate (succinylase route): step 3/3.</text>
</comment>
<sequence length="379" mass="39767">MPDLSLQALTDPLPLAQALLRCASVTPADAGAQDVLAEALSALGFTINRLPFGETPNLYARLGTEGPHFCFAGHTDVVPPGEGWTFDPFGGVVADGILYGRGACDMKAAIAAFVAGVAQAKDAGKLRGSVSLLITGDEEGPARDGTVRVVDWMRAQGEVPDFCLVGEPTNPEALGDIIKIGRRGSLSAAIAVPGVQGHAAYPHLADNPIHKLLALLQALVTHRLDEGNRWFQPSSLQVTSVDVGNPATNVIPARATAKLNIRYNDAHSAASLEAWIMAEAERHAPGATIAFHRTGESFLTDPGGEVEKLAEVLGEVFGRTPKLDTGGGTSDARFITHLCPVAEFGLVGQSMHKLDEQTTVADLRALAGAYATVLERFSA</sequence>
<keyword evidence="11 15" id="KW-0457">Lysine biosynthesis</keyword>
<evidence type="ECO:0000256" key="4">
    <source>
        <dbReference type="ARBA" id="ARBA00011921"/>
    </source>
</evidence>
<comment type="subunit">
    <text evidence="3 15">Homodimer.</text>
</comment>
<comment type="catalytic activity">
    <reaction evidence="14 15">
        <text>N-succinyl-(2S,6S)-2,6-diaminopimelate + H2O = (2S,6S)-2,6-diaminopimelate + succinate</text>
        <dbReference type="Rhea" id="RHEA:22608"/>
        <dbReference type="ChEBI" id="CHEBI:15377"/>
        <dbReference type="ChEBI" id="CHEBI:30031"/>
        <dbReference type="ChEBI" id="CHEBI:57609"/>
        <dbReference type="ChEBI" id="CHEBI:58087"/>
        <dbReference type="EC" id="3.5.1.18"/>
    </reaction>
</comment>
<organism evidence="17 18">
    <name type="scientific">Acidisoma cellulosilyticum</name>
    <dbReference type="NCBI Taxonomy" id="2802395"/>
    <lineage>
        <taxon>Bacteria</taxon>
        <taxon>Pseudomonadati</taxon>
        <taxon>Pseudomonadota</taxon>
        <taxon>Alphaproteobacteria</taxon>
        <taxon>Acetobacterales</taxon>
        <taxon>Acidocellaceae</taxon>
        <taxon>Acidisoma</taxon>
    </lineage>
</organism>
<dbReference type="InterPro" id="IPR002933">
    <property type="entry name" value="Peptidase_M20"/>
</dbReference>
<feature type="binding site" evidence="15">
    <location>
        <position position="105"/>
    </location>
    <ligand>
        <name>Zn(2+)</name>
        <dbReference type="ChEBI" id="CHEBI:29105"/>
        <label>2</label>
    </ligand>
</feature>
<evidence type="ECO:0000256" key="8">
    <source>
        <dbReference type="ARBA" id="ARBA00022801"/>
    </source>
</evidence>
<evidence type="ECO:0000256" key="10">
    <source>
        <dbReference type="ARBA" id="ARBA00022915"/>
    </source>
</evidence>
<evidence type="ECO:0000313" key="17">
    <source>
        <dbReference type="EMBL" id="MCB8880269.1"/>
    </source>
</evidence>
<feature type="binding site" evidence="15">
    <location>
        <position position="105"/>
    </location>
    <ligand>
        <name>Zn(2+)</name>
        <dbReference type="ChEBI" id="CHEBI:29105"/>
        <label>1</label>
    </ligand>
</feature>
<dbReference type="GO" id="GO:0008270">
    <property type="term" value="F:zinc ion binding"/>
    <property type="evidence" value="ECO:0007669"/>
    <property type="project" value="UniProtKB-UniRule"/>
</dbReference>
<evidence type="ECO:0000256" key="6">
    <source>
        <dbReference type="ARBA" id="ARBA00022605"/>
    </source>
</evidence>
<dbReference type="GO" id="GO:0050897">
    <property type="term" value="F:cobalt ion binding"/>
    <property type="evidence" value="ECO:0007669"/>
    <property type="project" value="UniProtKB-UniRule"/>
</dbReference>
<evidence type="ECO:0000256" key="13">
    <source>
        <dbReference type="ARBA" id="ARBA00031891"/>
    </source>
</evidence>
<feature type="active site" description="Proton acceptor" evidence="15">
    <location>
        <position position="138"/>
    </location>
</feature>
<dbReference type="InterPro" id="IPR011650">
    <property type="entry name" value="Peptidase_M20_dimer"/>
</dbReference>
<dbReference type="GO" id="GO:0006526">
    <property type="term" value="P:L-arginine biosynthetic process"/>
    <property type="evidence" value="ECO:0007669"/>
    <property type="project" value="TreeGrafter"/>
</dbReference>
<evidence type="ECO:0000256" key="5">
    <source>
        <dbReference type="ARBA" id="ARBA00022391"/>
    </source>
</evidence>
<dbReference type="PANTHER" id="PTHR43808:SF31">
    <property type="entry name" value="N-ACETYL-L-CITRULLINE DEACETYLASE"/>
    <property type="match status" value="1"/>
</dbReference>
<dbReference type="Pfam" id="PF07687">
    <property type="entry name" value="M20_dimer"/>
    <property type="match status" value="1"/>
</dbReference>
<dbReference type="Pfam" id="PF01546">
    <property type="entry name" value="Peptidase_M20"/>
    <property type="match status" value="1"/>
</dbReference>
<dbReference type="GO" id="GO:0009089">
    <property type="term" value="P:lysine biosynthetic process via diaminopimelate"/>
    <property type="evidence" value="ECO:0007669"/>
    <property type="project" value="UniProtKB-UniRule"/>
</dbReference>
<keyword evidence="18" id="KW-1185">Reference proteome</keyword>
<dbReference type="GO" id="GO:0009014">
    <property type="term" value="F:succinyl-diaminopimelate desuccinylase activity"/>
    <property type="evidence" value="ECO:0007669"/>
    <property type="project" value="UniProtKB-UniRule"/>
</dbReference>
<evidence type="ECO:0000313" key="18">
    <source>
        <dbReference type="Proteomes" id="UP000721844"/>
    </source>
</evidence>
<name>A0A963Z0H0_9PROT</name>
<evidence type="ECO:0000256" key="7">
    <source>
        <dbReference type="ARBA" id="ARBA00022723"/>
    </source>
</evidence>
<dbReference type="InterPro" id="IPR050072">
    <property type="entry name" value="Peptidase_M20A"/>
</dbReference>
<dbReference type="HAMAP" id="MF_01690">
    <property type="entry name" value="DapE"/>
    <property type="match status" value="1"/>
</dbReference>
<dbReference type="GO" id="GO:0008777">
    <property type="term" value="F:acetylornithine deacetylase activity"/>
    <property type="evidence" value="ECO:0007669"/>
    <property type="project" value="TreeGrafter"/>
</dbReference>
<dbReference type="InterPro" id="IPR005941">
    <property type="entry name" value="DapE_proteobac"/>
</dbReference>
<keyword evidence="7 15" id="KW-0479">Metal-binding</keyword>
<dbReference type="Gene3D" id="3.40.630.10">
    <property type="entry name" value="Zn peptidases"/>
    <property type="match status" value="2"/>
</dbReference>
<dbReference type="CDD" id="cd03891">
    <property type="entry name" value="M20_DapE_proteobac"/>
    <property type="match status" value="1"/>
</dbReference>
<dbReference type="SUPFAM" id="SSF55031">
    <property type="entry name" value="Bacterial exopeptidase dimerisation domain"/>
    <property type="match status" value="1"/>
</dbReference>
<evidence type="ECO:0000259" key="16">
    <source>
        <dbReference type="Pfam" id="PF07687"/>
    </source>
</evidence>
<evidence type="ECO:0000256" key="11">
    <source>
        <dbReference type="ARBA" id="ARBA00023154"/>
    </source>
</evidence>
<comment type="cofactor">
    <cofactor evidence="15">
        <name>Zn(2+)</name>
        <dbReference type="ChEBI" id="CHEBI:29105"/>
    </cofactor>
    <cofactor evidence="15">
        <name>Co(2+)</name>
        <dbReference type="ChEBI" id="CHEBI:48828"/>
    </cofactor>
    <text evidence="15">Binds 2 Zn(2+) or Co(2+) ions per subunit.</text>
</comment>
<protein>
    <recommendedName>
        <fullName evidence="5 15">Succinyl-diaminopimelate desuccinylase</fullName>
        <shortName evidence="15">SDAP desuccinylase</shortName>
        <ecNumber evidence="4 15">3.5.1.18</ecNumber>
    </recommendedName>
    <alternativeName>
        <fullName evidence="13 15">N-succinyl-LL-2,6-diaminoheptanedioate amidohydrolase</fullName>
    </alternativeName>
</protein>
<feature type="binding site" evidence="15">
    <location>
        <position position="139"/>
    </location>
    <ligand>
        <name>Zn(2+)</name>
        <dbReference type="ChEBI" id="CHEBI:29105"/>
        <label>2</label>
    </ligand>
</feature>
<evidence type="ECO:0000256" key="2">
    <source>
        <dbReference type="ARBA" id="ARBA00006746"/>
    </source>
</evidence>
<evidence type="ECO:0000256" key="12">
    <source>
        <dbReference type="ARBA" id="ARBA00023285"/>
    </source>
</evidence>
<gene>
    <name evidence="15 17" type="primary">dapE</name>
    <name evidence="17" type="ORF">ACELLULO517_08500</name>
</gene>
<dbReference type="RefSeq" id="WP_264481419.1">
    <property type="nucleotide sequence ID" value="NZ_JAESVA010000002.1"/>
</dbReference>
<dbReference type="InterPro" id="IPR036264">
    <property type="entry name" value="Bact_exopeptidase_dim_dom"/>
</dbReference>
<dbReference type="PANTHER" id="PTHR43808">
    <property type="entry name" value="ACETYLORNITHINE DEACETYLASE"/>
    <property type="match status" value="1"/>
</dbReference>
<dbReference type="AlphaFoldDB" id="A0A963Z0H0"/>
<dbReference type="EC" id="3.5.1.18" evidence="4 15"/>
<proteinExistence type="inferred from homology"/>
<accession>A0A963Z0H0</accession>
<dbReference type="EMBL" id="JAESVA010000002">
    <property type="protein sequence ID" value="MCB8880269.1"/>
    <property type="molecule type" value="Genomic_DNA"/>
</dbReference>
<keyword evidence="9 15" id="KW-0862">Zinc</keyword>
<feature type="binding site" evidence="15">
    <location>
        <position position="352"/>
    </location>
    <ligand>
        <name>Zn(2+)</name>
        <dbReference type="ChEBI" id="CHEBI:29105"/>
        <label>2</label>
    </ligand>
</feature>
<evidence type="ECO:0000256" key="14">
    <source>
        <dbReference type="ARBA" id="ARBA00051301"/>
    </source>
</evidence>
<evidence type="ECO:0000256" key="15">
    <source>
        <dbReference type="HAMAP-Rule" id="MF_01690"/>
    </source>
</evidence>
<feature type="binding site" evidence="15">
    <location>
        <position position="74"/>
    </location>
    <ligand>
        <name>Zn(2+)</name>
        <dbReference type="ChEBI" id="CHEBI:29105"/>
        <label>1</label>
    </ligand>
</feature>
<evidence type="ECO:0000256" key="3">
    <source>
        <dbReference type="ARBA" id="ARBA00011738"/>
    </source>
</evidence>
<feature type="binding site" evidence="15">
    <location>
        <position position="167"/>
    </location>
    <ligand>
        <name>Zn(2+)</name>
        <dbReference type="ChEBI" id="CHEBI:29105"/>
        <label>1</label>
    </ligand>
</feature>
<comment type="function">
    <text evidence="15">Catalyzes the hydrolysis of N-succinyl-L,L-diaminopimelic acid (SDAP), forming succinate and LL-2,6-diaminopimelate (DAP), an intermediate involved in the bacterial biosynthesis of lysine and meso-diaminopimelic acid, an essential component of bacterial cell walls.</text>
</comment>
<feature type="domain" description="Peptidase M20 dimerisation" evidence="16">
    <location>
        <begin position="180"/>
        <end position="286"/>
    </location>
</feature>
<evidence type="ECO:0000256" key="1">
    <source>
        <dbReference type="ARBA" id="ARBA00005130"/>
    </source>
</evidence>